<dbReference type="Proteomes" id="UP001164746">
    <property type="component" value="Chromosome 8"/>
</dbReference>
<accession>A0ABY7EWD0</accession>
<keyword evidence="5" id="KW-1185">Reference proteome</keyword>
<evidence type="ECO:0000256" key="1">
    <source>
        <dbReference type="ARBA" id="ARBA00008846"/>
    </source>
</evidence>
<organism evidence="4 5">
    <name type="scientific">Mya arenaria</name>
    <name type="common">Soft-shell clam</name>
    <dbReference type="NCBI Taxonomy" id="6604"/>
    <lineage>
        <taxon>Eukaryota</taxon>
        <taxon>Metazoa</taxon>
        <taxon>Spiralia</taxon>
        <taxon>Lophotrochozoa</taxon>
        <taxon>Mollusca</taxon>
        <taxon>Bivalvia</taxon>
        <taxon>Autobranchia</taxon>
        <taxon>Heteroconchia</taxon>
        <taxon>Euheterodonta</taxon>
        <taxon>Imparidentia</taxon>
        <taxon>Neoheterodontei</taxon>
        <taxon>Myida</taxon>
        <taxon>Myoidea</taxon>
        <taxon>Myidae</taxon>
        <taxon>Mya</taxon>
    </lineage>
</organism>
<dbReference type="Pfam" id="PF00071">
    <property type="entry name" value="Ras"/>
    <property type="match status" value="1"/>
</dbReference>
<dbReference type="InterPro" id="IPR051641">
    <property type="entry name" value="RGK_GTP-binding_reg"/>
</dbReference>
<dbReference type="Gene3D" id="3.40.50.300">
    <property type="entry name" value="P-loop containing nucleotide triphosphate hydrolases"/>
    <property type="match status" value="1"/>
</dbReference>
<name>A0ABY7EWD0_MYAAR</name>
<evidence type="ECO:0000256" key="2">
    <source>
        <dbReference type="ARBA" id="ARBA00022553"/>
    </source>
</evidence>
<dbReference type="EMBL" id="CP111019">
    <property type="protein sequence ID" value="WAR13424.1"/>
    <property type="molecule type" value="Genomic_DNA"/>
</dbReference>
<dbReference type="InterPro" id="IPR001806">
    <property type="entry name" value="Small_GTPase"/>
</dbReference>
<evidence type="ECO:0000256" key="3">
    <source>
        <dbReference type="SAM" id="MobiDB-lite"/>
    </source>
</evidence>
<reference evidence="4" key="1">
    <citation type="submission" date="2022-11" db="EMBL/GenBank/DDBJ databases">
        <title>Centuries of genome instability and evolution in soft-shell clam transmissible cancer (bioRxiv).</title>
        <authorList>
            <person name="Hart S.F.M."/>
            <person name="Yonemitsu M.A."/>
            <person name="Giersch R.M."/>
            <person name="Beal B.F."/>
            <person name="Arriagada G."/>
            <person name="Davis B.W."/>
            <person name="Ostrander E.A."/>
            <person name="Goff S.P."/>
            <person name="Metzger M.J."/>
        </authorList>
    </citation>
    <scope>NUCLEOTIDE SEQUENCE</scope>
    <source>
        <strain evidence="4">MELC-2E11</strain>
        <tissue evidence="4">Siphon/mantle</tissue>
    </source>
</reference>
<keyword evidence="2" id="KW-0597">Phosphoprotein</keyword>
<gene>
    <name evidence="4" type="ORF">MAR_027604</name>
</gene>
<dbReference type="InterPro" id="IPR027417">
    <property type="entry name" value="P-loop_NTPase"/>
</dbReference>
<dbReference type="PANTHER" id="PTHR45775">
    <property type="entry name" value="RAD, GEM/KIR FAMILY MEMBER 2, ISOFORM C"/>
    <property type="match status" value="1"/>
</dbReference>
<evidence type="ECO:0000313" key="4">
    <source>
        <dbReference type="EMBL" id="WAR13424.1"/>
    </source>
</evidence>
<proteinExistence type="inferred from homology"/>
<sequence length="198" mass="22531">MVVVGEAVFDKSVDEEQTETIQPDEKSHNLWVLPNISISIADDIERTVTIQLDGEEFTMEFLDALPWDDEVDHDIDVTADAYVVVYSVIDRVTFDAAVQSLYKLRHGLGTDRPIILVGNKIDLVRKRKLETSAALNHHVDELLVAIVKQIRHKLNPDVHPSPEGYTEPEMRKRDSKGATGFFVRLYRRLSRKGRPKGK</sequence>
<protein>
    <submittedName>
        <fullName evidence="4">REM1-like protein</fullName>
    </submittedName>
</protein>
<comment type="similarity">
    <text evidence="1">Belongs to the small GTPase superfamily. RGK family.</text>
</comment>
<dbReference type="SMART" id="SM00173">
    <property type="entry name" value="RAS"/>
    <property type="match status" value="1"/>
</dbReference>
<dbReference type="SUPFAM" id="SSF52540">
    <property type="entry name" value="P-loop containing nucleoside triphosphate hydrolases"/>
    <property type="match status" value="1"/>
</dbReference>
<feature type="region of interest" description="Disordered" evidence="3">
    <location>
        <begin position="155"/>
        <end position="179"/>
    </location>
</feature>
<dbReference type="PANTHER" id="PTHR45775:SF6">
    <property type="entry name" value="RAD, GEM_KIR FAMILY MEMBER 2, ISOFORM C"/>
    <property type="match status" value="1"/>
</dbReference>
<evidence type="ECO:0000313" key="5">
    <source>
        <dbReference type="Proteomes" id="UP001164746"/>
    </source>
</evidence>